<evidence type="ECO:0000313" key="1">
    <source>
        <dbReference type="EMBL" id="OGY26702.1"/>
    </source>
</evidence>
<gene>
    <name evidence="1" type="ORF">A2Z11_04260</name>
</gene>
<protein>
    <recommendedName>
        <fullName evidence="3">PLD phosphodiesterase domain-containing protein</fullName>
    </recommendedName>
</protein>
<evidence type="ECO:0000313" key="2">
    <source>
        <dbReference type="Proteomes" id="UP000176389"/>
    </source>
</evidence>
<dbReference type="Proteomes" id="UP000176389">
    <property type="component" value="Unassembled WGS sequence"/>
</dbReference>
<dbReference type="EMBL" id="MHCS01000013">
    <property type="protein sequence ID" value="OGY26702.1"/>
    <property type="molecule type" value="Genomic_DNA"/>
</dbReference>
<evidence type="ECO:0008006" key="3">
    <source>
        <dbReference type="Google" id="ProtNLM"/>
    </source>
</evidence>
<accession>A0A1G1WG73</accession>
<sequence length="229" mass="25653">MNGQQMFLAVAAHHVGGKVSAEVDVLSVRNNWSKSLLGISYNPSFYNRAQQAGWVDPINQGVFVVNKEGIQHLYDISDQDDGSGTEPGVNEGLYIFNKKSPHSFDKFLRGIFANSKVKVLVADSWVDETIFDNVLDSIPKTNVVNLLYGQKRGTFDSRVARFSKEYQKFAVKKYKDLHDRFLVVDDTGYVIGPSLKNAAENSPALIVVLGRKDSVLLTKFFQFIWARGK</sequence>
<name>A0A1G1WG73_9BACT</name>
<dbReference type="STRING" id="1802596.A2Z11_04260"/>
<organism evidence="1 2">
    <name type="scientific">Candidatus Woykebacteria bacterium RBG_16_43_9</name>
    <dbReference type="NCBI Taxonomy" id="1802596"/>
    <lineage>
        <taxon>Bacteria</taxon>
        <taxon>Candidatus Woykeibacteriota</taxon>
    </lineage>
</organism>
<dbReference type="AlphaFoldDB" id="A0A1G1WG73"/>
<proteinExistence type="predicted"/>
<reference evidence="1 2" key="1">
    <citation type="journal article" date="2016" name="Nat. Commun.">
        <title>Thousands of microbial genomes shed light on interconnected biogeochemical processes in an aquifer system.</title>
        <authorList>
            <person name="Anantharaman K."/>
            <person name="Brown C.T."/>
            <person name="Hug L.A."/>
            <person name="Sharon I."/>
            <person name="Castelle C.J."/>
            <person name="Probst A.J."/>
            <person name="Thomas B.C."/>
            <person name="Singh A."/>
            <person name="Wilkins M.J."/>
            <person name="Karaoz U."/>
            <person name="Brodie E.L."/>
            <person name="Williams K.H."/>
            <person name="Hubbard S.S."/>
            <person name="Banfield J.F."/>
        </authorList>
    </citation>
    <scope>NUCLEOTIDE SEQUENCE [LARGE SCALE GENOMIC DNA]</scope>
</reference>
<comment type="caution">
    <text evidence="1">The sequence shown here is derived from an EMBL/GenBank/DDBJ whole genome shotgun (WGS) entry which is preliminary data.</text>
</comment>